<protein>
    <submittedName>
        <fullName evidence="2">Uncharacterized protein</fullName>
    </submittedName>
</protein>
<sequence length="308" mass="33699">MTTGNGIRFDDKDEKCATVLMESPEATAKGFQPFPSCDPKKYDGKVIKLSVSGVTYGCPLYVLNAKKWIPPPTTTTQNSSALSEIDQTTSKSSEANTTLWIGIGLNAKKWTPPPPTTTTQNSSDLSETNQTTSKSSEANTTLWIGIGVGIFILLIVVIGFSYCCYQTQIQKKPLFGTKKDVQQKVFLPEASKKANVVKEKPGDEEQVLKAEPTKEEIVAKPQSSKEATAAKEKRAKPTKKKIPKEKKAPVEPKPSKEITQEDNPPPKKKVSAEPTIEASTTETSVVQKSVFPQQKQHHNGNPPRVFVP</sequence>
<evidence type="ECO:0000313" key="2">
    <source>
        <dbReference type="WBParaSite" id="PS1159_v2.g16338.t2"/>
    </source>
</evidence>
<evidence type="ECO:0000313" key="1">
    <source>
        <dbReference type="Proteomes" id="UP000887580"/>
    </source>
</evidence>
<organism evidence="1 2">
    <name type="scientific">Panagrolaimus sp. PS1159</name>
    <dbReference type="NCBI Taxonomy" id="55785"/>
    <lineage>
        <taxon>Eukaryota</taxon>
        <taxon>Metazoa</taxon>
        <taxon>Ecdysozoa</taxon>
        <taxon>Nematoda</taxon>
        <taxon>Chromadorea</taxon>
        <taxon>Rhabditida</taxon>
        <taxon>Tylenchina</taxon>
        <taxon>Panagrolaimomorpha</taxon>
        <taxon>Panagrolaimoidea</taxon>
        <taxon>Panagrolaimidae</taxon>
        <taxon>Panagrolaimus</taxon>
    </lineage>
</organism>
<dbReference type="WBParaSite" id="PS1159_v2.g16338.t2">
    <property type="protein sequence ID" value="PS1159_v2.g16338.t2"/>
    <property type="gene ID" value="PS1159_v2.g16338"/>
</dbReference>
<proteinExistence type="predicted"/>
<reference evidence="2" key="1">
    <citation type="submission" date="2022-11" db="UniProtKB">
        <authorList>
            <consortium name="WormBaseParasite"/>
        </authorList>
    </citation>
    <scope>IDENTIFICATION</scope>
</reference>
<name>A0AC35FD85_9BILA</name>
<dbReference type="Proteomes" id="UP000887580">
    <property type="component" value="Unplaced"/>
</dbReference>
<accession>A0AC35FD85</accession>